<accession>A0A0A8ZDE5</accession>
<evidence type="ECO:0000313" key="2">
    <source>
        <dbReference type="EMBL" id="JAD36836.1"/>
    </source>
</evidence>
<sequence>MGGGEAELLVVLNSPNGTYPKP</sequence>
<reference evidence="2" key="2">
    <citation type="journal article" date="2015" name="Data Brief">
        <title>Shoot transcriptome of the giant reed, Arundo donax.</title>
        <authorList>
            <person name="Barrero R.A."/>
            <person name="Guerrero F.D."/>
            <person name="Moolhuijzen P."/>
            <person name="Goolsby J.A."/>
            <person name="Tidwell J."/>
            <person name="Bellgard S.E."/>
            <person name="Bellgard M.I."/>
        </authorList>
    </citation>
    <scope>NUCLEOTIDE SEQUENCE</scope>
    <source>
        <tissue evidence="2">Shoot tissue taken approximately 20 cm above the soil surface</tissue>
    </source>
</reference>
<organism evidence="2">
    <name type="scientific">Arundo donax</name>
    <name type="common">Giant reed</name>
    <name type="synonym">Donax arundinaceus</name>
    <dbReference type="NCBI Taxonomy" id="35708"/>
    <lineage>
        <taxon>Eukaryota</taxon>
        <taxon>Viridiplantae</taxon>
        <taxon>Streptophyta</taxon>
        <taxon>Embryophyta</taxon>
        <taxon>Tracheophyta</taxon>
        <taxon>Spermatophyta</taxon>
        <taxon>Magnoliopsida</taxon>
        <taxon>Liliopsida</taxon>
        <taxon>Poales</taxon>
        <taxon>Poaceae</taxon>
        <taxon>PACMAD clade</taxon>
        <taxon>Arundinoideae</taxon>
        <taxon>Arundineae</taxon>
        <taxon>Arundo</taxon>
    </lineage>
</organism>
<dbReference type="EMBL" id="GBRH01261059">
    <property type="protein sequence ID" value="JAD36836.1"/>
    <property type="molecule type" value="Transcribed_RNA"/>
</dbReference>
<protein>
    <submittedName>
        <fullName evidence="2">Uncharacterized protein</fullName>
    </submittedName>
</protein>
<reference evidence="2" key="1">
    <citation type="submission" date="2014-09" db="EMBL/GenBank/DDBJ databases">
        <authorList>
            <person name="Magalhaes I.L.F."/>
            <person name="Oliveira U."/>
            <person name="Santos F.R."/>
            <person name="Vidigal T.H.D.A."/>
            <person name="Brescovit A.D."/>
            <person name="Santos A.J."/>
        </authorList>
    </citation>
    <scope>NUCLEOTIDE SEQUENCE</scope>
    <source>
        <tissue evidence="2">Shoot tissue taken approximately 20 cm above the soil surface</tissue>
    </source>
</reference>
<evidence type="ECO:0000256" key="1">
    <source>
        <dbReference type="SAM" id="MobiDB-lite"/>
    </source>
</evidence>
<dbReference type="AlphaFoldDB" id="A0A0A8ZDE5"/>
<feature type="compositionally biased region" description="Polar residues" evidence="1">
    <location>
        <begin position="13"/>
        <end position="22"/>
    </location>
</feature>
<feature type="region of interest" description="Disordered" evidence="1">
    <location>
        <begin position="1"/>
        <end position="22"/>
    </location>
</feature>
<name>A0A0A8ZDE5_ARUDO</name>
<proteinExistence type="predicted"/>